<sequence length="179" mass="20629">MVLDKGEQAIVSSFVVPELPRVRHPVVLPRRRRRRPGRHGVPMEQRRSQANGQVARRHLIRRREGRNVGQELEQELESFSMLVRKEKKCALYGLYPKSYGYICNENASNFPVPSGPVRRAVFLHDGRQLQQRQLPEDQQLAAGHGRDRLPYVRLGPDGRPLEAMPSHDAPAWQIPNMYN</sequence>
<organism evidence="2 3">
    <name type="scientific">Nesidiocoris tenuis</name>
    <dbReference type="NCBI Taxonomy" id="355587"/>
    <lineage>
        <taxon>Eukaryota</taxon>
        <taxon>Metazoa</taxon>
        <taxon>Ecdysozoa</taxon>
        <taxon>Arthropoda</taxon>
        <taxon>Hexapoda</taxon>
        <taxon>Insecta</taxon>
        <taxon>Pterygota</taxon>
        <taxon>Neoptera</taxon>
        <taxon>Paraneoptera</taxon>
        <taxon>Hemiptera</taxon>
        <taxon>Heteroptera</taxon>
        <taxon>Panheteroptera</taxon>
        <taxon>Cimicomorpha</taxon>
        <taxon>Miridae</taxon>
        <taxon>Dicyphina</taxon>
        <taxon>Nesidiocoris</taxon>
    </lineage>
</organism>
<evidence type="ECO:0000313" key="3">
    <source>
        <dbReference type="Proteomes" id="UP000479000"/>
    </source>
</evidence>
<dbReference type="Proteomes" id="UP000479000">
    <property type="component" value="Unassembled WGS sequence"/>
</dbReference>
<name>A0A6H5HD52_9HEMI</name>
<evidence type="ECO:0000313" key="2">
    <source>
        <dbReference type="EMBL" id="CAB0013901.1"/>
    </source>
</evidence>
<feature type="region of interest" description="Disordered" evidence="1">
    <location>
        <begin position="30"/>
        <end position="54"/>
    </location>
</feature>
<evidence type="ECO:0000256" key="1">
    <source>
        <dbReference type="SAM" id="MobiDB-lite"/>
    </source>
</evidence>
<dbReference type="AlphaFoldDB" id="A0A6H5HD52"/>
<dbReference type="EMBL" id="CADCXU010027042">
    <property type="protein sequence ID" value="CAB0013901.1"/>
    <property type="molecule type" value="Genomic_DNA"/>
</dbReference>
<accession>A0A6H5HD52</accession>
<keyword evidence="3" id="KW-1185">Reference proteome</keyword>
<protein>
    <submittedName>
        <fullName evidence="2">Uncharacterized protein</fullName>
    </submittedName>
</protein>
<gene>
    <name evidence="2" type="ORF">NTEN_LOCUS18445</name>
</gene>
<proteinExistence type="predicted"/>
<reference evidence="2 3" key="1">
    <citation type="submission" date="2020-02" db="EMBL/GenBank/DDBJ databases">
        <authorList>
            <person name="Ferguson B K."/>
        </authorList>
    </citation>
    <scope>NUCLEOTIDE SEQUENCE [LARGE SCALE GENOMIC DNA]</scope>
</reference>